<protein>
    <submittedName>
        <fullName evidence="3">Transmembrane protein</fullName>
    </submittedName>
</protein>
<keyword evidence="1" id="KW-1133">Transmembrane helix</keyword>
<name>A0A0M3IPD6_ASCLU</name>
<evidence type="ECO:0000256" key="1">
    <source>
        <dbReference type="SAM" id="Phobius"/>
    </source>
</evidence>
<keyword evidence="1" id="KW-0472">Membrane</keyword>
<evidence type="ECO:0000313" key="2">
    <source>
        <dbReference type="Proteomes" id="UP000036681"/>
    </source>
</evidence>
<feature type="transmembrane region" description="Helical" evidence="1">
    <location>
        <begin position="46"/>
        <end position="64"/>
    </location>
</feature>
<evidence type="ECO:0000313" key="3">
    <source>
        <dbReference type="WBParaSite" id="ALUE_0002061401-mRNA-1"/>
    </source>
</evidence>
<reference evidence="3" key="1">
    <citation type="submission" date="2017-02" db="UniProtKB">
        <authorList>
            <consortium name="WormBaseParasite"/>
        </authorList>
    </citation>
    <scope>IDENTIFICATION</scope>
</reference>
<proteinExistence type="predicted"/>
<keyword evidence="1" id="KW-0812">Transmembrane</keyword>
<accession>A0A0M3IPD6</accession>
<organism evidence="2 3">
    <name type="scientific">Ascaris lumbricoides</name>
    <name type="common">Giant roundworm</name>
    <dbReference type="NCBI Taxonomy" id="6252"/>
    <lineage>
        <taxon>Eukaryota</taxon>
        <taxon>Metazoa</taxon>
        <taxon>Ecdysozoa</taxon>
        <taxon>Nematoda</taxon>
        <taxon>Chromadorea</taxon>
        <taxon>Rhabditida</taxon>
        <taxon>Spirurina</taxon>
        <taxon>Ascaridomorpha</taxon>
        <taxon>Ascaridoidea</taxon>
        <taxon>Ascarididae</taxon>
        <taxon>Ascaris</taxon>
    </lineage>
</organism>
<keyword evidence="2" id="KW-1185">Reference proteome</keyword>
<dbReference type="WBParaSite" id="ALUE_0002061401-mRNA-1">
    <property type="protein sequence ID" value="ALUE_0002061401-mRNA-1"/>
    <property type="gene ID" value="ALUE_0002061401"/>
</dbReference>
<dbReference type="Proteomes" id="UP000036681">
    <property type="component" value="Unplaced"/>
</dbReference>
<dbReference type="AlphaFoldDB" id="A0A0M3IPD6"/>
<sequence length="107" mass="12280">MSTKVLNEAVALKMSQIAELFLSQHSTINLKTNLFRKKCKLTLQKCIWQNLVFAYVHICVYYAFSSMNRGTTDVRDAKFDWHNVHYTMSIYTIRHGCPSASIASNDA</sequence>